<evidence type="ECO:0000259" key="6">
    <source>
        <dbReference type="Pfam" id="PF14833"/>
    </source>
</evidence>
<accession>A0A291GZZ9</accession>
<keyword evidence="2" id="KW-0560">Oxidoreductase</keyword>
<gene>
    <name evidence="7" type="ORF">CFK41_14250</name>
</gene>
<evidence type="ECO:0000256" key="3">
    <source>
        <dbReference type="ARBA" id="ARBA00023027"/>
    </source>
</evidence>
<dbReference type="Pfam" id="PF03446">
    <property type="entry name" value="NAD_binding_2"/>
    <property type="match status" value="1"/>
</dbReference>
<keyword evidence="8" id="KW-1185">Reference proteome</keyword>
<dbReference type="Gene3D" id="3.40.50.720">
    <property type="entry name" value="NAD(P)-binding Rossmann-like Domain"/>
    <property type="match status" value="1"/>
</dbReference>
<organism evidence="7 8">
    <name type="scientific">Brachybacterium ginsengisoli</name>
    <dbReference type="NCBI Taxonomy" id="1331682"/>
    <lineage>
        <taxon>Bacteria</taxon>
        <taxon>Bacillati</taxon>
        <taxon>Actinomycetota</taxon>
        <taxon>Actinomycetes</taxon>
        <taxon>Micrococcales</taxon>
        <taxon>Dermabacteraceae</taxon>
        <taxon>Brachybacterium</taxon>
    </lineage>
</organism>
<dbReference type="PROSITE" id="PS00895">
    <property type="entry name" value="3_HYDROXYISOBUT_DH"/>
    <property type="match status" value="1"/>
</dbReference>
<dbReference type="SUPFAM" id="SSF51735">
    <property type="entry name" value="NAD(P)-binding Rossmann-fold domains"/>
    <property type="match status" value="1"/>
</dbReference>
<reference evidence="7 8" key="1">
    <citation type="journal article" date="2014" name="Int. J. Syst. Evol. Microbiol.">
        <title>Brachybacterium ginsengisoli sp. nov., isolated from soil of a ginseng field.</title>
        <authorList>
            <person name="Hoang V.A."/>
            <person name="Kim Y.J."/>
            <person name="Nguyen N.L."/>
            <person name="Yang D.C."/>
        </authorList>
    </citation>
    <scope>NUCLEOTIDE SEQUENCE [LARGE SCALE GENOMIC DNA]</scope>
    <source>
        <strain evidence="7 8">DCY80</strain>
    </source>
</reference>
<dbReference type="GO" id="GO:0016054">
    <property type="term" value="P:organic acid catabolic process"/>
    <property type="evidence" value="ECO:0007669"/>
    <property type="project" value="UniProtKB-ARBA"/>
</dbReference>
<comment type="similarity">
    <text evidence="1">Belongs to the HIBADH-related family.</text>
</comment>
<feature type="domain" description="6-phosphogluconate dehydrogenase NADP-binding" evidence="5">
    <location>
        <begin position="2"/>
        <end position="160"/>
    </location>
</feature>
<dbReference type="PIRSF" id="PIRSF000103">
    <property type="entry name" value="HIBADH"/>
    <property type="match status" value="1"/>
</dbReference>
<dbReference type="EMBL" id="CP023564">
    <property type="protein sequence ID" value="ATG55808.1"/>
    <property type="molecule type" value="Genomic_DNA"/>
</dbReference>
<dbReference type="InterPro" id="IPR036291">
    <property type="entry name" value="NAD(P)-bd_dom_sf"/>
</dbReference>
<sequence length="288" mass="29896">MRIAVIGLGVMGAPMARNLLDAGHELRIHRENARSQALVEAGATLAPTPAAATEGAEVVLLMLPDTPDVEAVLHGEDGVLGALAEDALVLDMSSISPVATEQIAQDVAAAGGQFVDAPVSGGEVGAQEGILTVFVGGEQEAVARAMPLLEILGGRITHLGPAGAGQAAKVVNQVIVGLTIEAVAEGLALAEASGLDPEQVRAALDGGFATSRILELHGRRMAERAFDPGFRLRLHRKDLRLAQDSAAHRGLALPALETVAAQMDEAIARQLQELDHSALFRLLTEEAR</sequence>
<dbReference type="Pfam" id="PF14833">
    <property type="entry name" value="NAD_binding_11"/>
    <property type="match status" value="1"/>
</dbReference>
<dbReference type="InterPro" id="IPR015815">
    <property type="entry name" value="HIBADH-related"/>
</dbReference>
<evidence type="ECO:0000256" key="4">
    <source>
        <dbReference type="PIRSR" id="PIRSR000103-1"/>
    </source>
</evidence>
<evidence type="ECO:0000313" key="8">
    <source>
        <dbReference type="Proteomes" id="UP000217889"/>
    </source>
</evidence>
<dbReference type="GO" id="GO:0051287">
    <property type="term" value="F:NAD binding"/>
    <property type="evidence" value="ECO:0007669"/>
    <property type="project" value="InterPro"/>
</dbReference>
<dbReference type="SUPFAM" id="SSF48179">
    <property type="entry name" value="6-phosphogluconate dehydrogenase C-terminal domain-like"/>
    <property type="match status" value="1"/>
</dbReference>
<dbReference type="Gene3D" id="1.10.1040.10">
    <property type="entry name" value="N-(1-d-carboxylethyl)-l-norvaline Dehydrogenase, domain 2"/>
    <property type="match status" value="1"/>
</dbReference>
<evidence type="ECO:0000259" key="5">
    <source>
        <dbReference type="Pfam" id="PF03446"/>
    </source>
</evidence>
<feature type="active site" evidence="4">
    <location>
        <position position="169"/>
    </location>
</feature>
<dbReference type="PANTHER" id="PTHR43060">
    <property type="entry name" value="3-HYDROXYISOBUTYRATE DEHYDROGENASE-LIKE 1, MITOCHONDRIAL-RELATED"/>
    <property type="match status" value="1"/>
</dbReference>
<dbReference type="RefSeq" id="WP_096800268.1">
    <property type="nucleotide sequence ID" value="NZ_CP023564.1"/>
</dbReference>
<dbReference type="PANTHER" id="PTHR43060:SF15">
    <property type="entry name" value="3-HYDROXYISOBUTYRATE DEHYDROGENASE-LIKE 1, MITOCHONDRIAL-RELATED"/>
    <property type="match status" value="1"/>
</dbReference>
<protein>
    <submittedName>
        <fullName evidence="7">2-hydroxy-3-oxopropionate reductase</fullName>
    </submittedName>
</protein>
<evidence type="ECO:0000256" key="2">
    <source>
        <dbReference type="ARBA" id="ARBA00023002"/>
    </source>
</evidence>
<dbReference type="InterPro" id="IPR002204">
    <property type="entry name" value="3-OH-isobutyrate_DH-rel_CS"/>
</dbReference>
<dbReference type="AlphaFoldDB" id="A0A291GZZ9"/>
<dbReference type="InterPro" id="IPR013328">
    <property type="entry name" value="6PGD_dom2"/>
</dbReference>
<evidence type="ECO:0000256" key="1">
    <source>
        <dbReference type="ARBA" id="ARBA00009080"/>
    </source>
</evidence>
<keyword evidence="3" id="KW-0520">NAD</keyword>
<dbReference type="InterPro" id="IPR008927">
    <property type="entry name" value="6-PGluconate_DH-like_C_sf"/>
</dbReference>
<dbReference type="KEGG" id="bgg:CFK41_14250"/>
<dbReference type="OrthoDB" id="3185659at2"/>
<dbReference type="GO" id="GO:0016491">
    <property type="term" value="F:oxidoreductase activity"/>
    <property type="evidence" value="ECO:0007669"/>
    <property type="project" value="UniProtKB-KW"/>
</dbReference>
<evidence type="ECO:0000313" key="7">
    <source>
        <dbReference type="EMBL" id="ATG55808.1"/>
    </source>
</evidence>
<dbReference type="InterPro" id="IPR029154">
    <property type="entry name" value="HIBADH-like_NADP-bd"/>
</dbReference>
<dbReference type="GO" id="GO:0050661">
    <property type="term" value="F:NADP binding"/>
    <property type="evidence" value="ECO:0007669"/>
    <property type="project" value="InterPro"/>
</dbReference>
<feature type="domain" description="3-hydroxyisobutyrate dehydrogenase-like NAD-binding" evidence="6">
    <location>
        <begin position="163"/>
        <end position="283"/>
    </location>
</feature>
<dbReference type="Proteomes" id="UP000217889">
    <property type="component" value="Chromosome"/>
</dbReference>
<name>A0A291GZZ9_9MICO</name>
<proteinExistence type="inferred from homology"/>
<dbReference type="InterPro" id="IPR006115">
    <property type="entry name" value="6PGDH_NADP-bd"/>
</dbReference>